<feature type="region of interest" description="Disordered" evidence="1">
    <location>
        <begin position="1"/>
        <end position="26"/>
    </location>
</feature>
<sequence length="288" mass="29539">MDMPQPEDARRAARRAEDTARRAEDAAEEVAEHPVFEGLARAGFVVSGLVHLLIGAIALRIALGSGGEADQSGALRSIASAPGGPVLLWTGGVAMIALALWHVAEAWFGARQADGRADAAQHVVKTLGKAIVYAALASTALRFAIGSGSSSEQQTDSVTAALMTAPAGRLLVGVVALVIIGIGIYHVVAGVTRRFEKQLEGRRHRTVSRAVTVSGTAGYVAKGVALVAVGALFGWAAITADPDKAGGLDAALSTMASLPAGTVLLILVGVGLILFGVFSILRSRYADM</sequence>
<evidence type="ECO:0000313" key="5">
    <source>
        <dbReference type="Proteomes" id="UP001597280"/>
    </source>
</evidence>
<dbReference type="Proteomes" id="UP001597280">
    <property type="component" value="Unassembled WGS sequence"/>
</dbReference>
<dbReference type="InterPro" id="IPR009597">
    <property type="entry name" value="DUF1206"/>
</dbReference>
<keyword evidence="5" id="KW-1185">Reference proteome</keyword>
<feature type="domain" description="DUF1206" evidence="3">
    <location>
        <begin position="127"/>
        <end position="193"/>
    </location>
</feature>
<feature type="domain" description="DUF1206" evidence="3">
    <location>
        <begin position="217"/>
        <end position="285"/>
    </location>
</feature>
<feature type="compositionally biased region" description="Basic and acidic residues" evidence="1">
    <location>
        <begin position="7"/>
        <end position="26"/>
    </location>
</feature>
<accession>A0ABW4PXG2</accession>
<comment type="caution">
    <text evidence="4">The sequence shown here is derived from an EMBL/GenBank/DDBJ whole genome shotgun (WGS) entry which is preliminary data.</text>
</comment>
<feature type="transmembrane region" description="Helical" evidence="2">
    <location>
        <begin position="130"/>
        <end position="150"/>
    </location>
</feature>
<evidence type="ECO:0000256" key="1">
    <source>
        <dbReference type="SAM" id="MobiDB-lite"/>
    </source>
</evidence>
<feature type="transmembrane region" description="Helical" evidence="2">
    <location>
        <begin position="170"/>
        <end position="189"/>
    </location>
</feature>
<evidence type="ECO:0000313" key="4">
    <source>
        <dbReference type="EMBL" id="MFD1834847.1"/>
    </source>
</evidence>
<evidence type="ECO:0000256" key="2">
    <source>
        <dbReference type="SAM" id="Phobius"/>
    </source>
</evidence>
<feature type="transmembrane region" description="Helical" evidence="2">
    <location>
        <begin position="86"/>
        <end position="109"/>
    </location>
</feature>
<gene>
    <name evidence="4" type="ORF">ACFSDA_07120</name>
</gene>
<name>A0ABW4PXG2_9MICO</name>
<organism evidence="4 5">
    <name type="scientific">Brachybacterium rhamnosum</name>
    <dbReference type="NCBI Taxonomy" id="173361"/>
    <lineage>
        <taxon>Bacteria</taxon>
        <taxon>Bacillati</taxon>
        <taxon>Actinomycetota</taxon>
        <taxon>Actinomycetes</taxon>
        <taxon>Micrococcales</taxon>
        <taxon>Dermabacteraceae</taxon>
        <taxon>Brachybacterium</taxon>
    </lineage>
</organism>
<dbReference type="RefSeq" id="WP_343904079.1">
    <property type="nucleotide sequence ID" value="NZ_BAAAIS010000002.1"/>
</dbReference>
<feature type="transmembrane region" description="Helical" evidence="2">
    <location>
        <begin position="210"/>
        <end position="238"/>
    </location>
</feature>
<feature type="domain" description="DUF1206" evidence="3">
    <location>
        <begin position="42"/>
        <end position="109"/>
    </location>
</feature>
<dbReference type="EMBL" id="JBHUFL010000002">
    <property type="protein sequence ID" value="MFD1834847.1"/>
    <property type="molecule type" value="Genomic_DNA"/>
</dbReference>
<protein>
    <submittedName>
        <fullName evidence="4">DUF1206 domain-containing protein</fullName>
    </submittedName>
</protein>
<proteinExistence type="predicted"/>
<keyword evidence="2" id="KW-1133">Transmembrane helix</keyword>
<keyword evidence="2" id="KW-0812">Transmembrane</keyword>
<reference evidence="5" key="1">
    <citation type="journal article" date="2019" name="Int. J. Syst. Evol. Microbiol.">
        <title>The Global Catalogue of Microorganisms (GCM) 10K type strain sequencing project: providing services to taxonomists for standard genome sequencing and annotation.</title>
        <authorList>
            <consortium name="The Broad Institute Genomics Platform"/>
            <consortium name="The Broad Institute Genome Sequencing Center for Infectious Disease"/>
            <person name="Wu L."/>
            <person name="Ma J."/>
        </authorList>
    </citation>
    <scope>NUCLEOTIDE SEQUENCE [LARGE SCALE GENOMIC DNA]</scope>
    <source>
        <strain evidence="5">JCM 11650</strain>
    </source>
</reference>
<dbReference type="Pfam" id="PF06724">
    <property type="entry name" value="DUF1206"/>
    <property type="match status" value="3"/>
</dbReference>
<feature type="transmembrane region" description="Helical" evidence="2">
    <location>
        <begin position="258"/>
        <end position="281"/>
    </location>
</feature>
<feature type="transmembrane region" description="Helical" evidence="2">
    <location>
        <begin position="42"/>
        <end position="66"/>
    </location>
</feature>
<evidence type="ECO:0000259" key="3">
    <source>
        <dbReference type="Pfam" id="PF06724"/>
    </source>
</evidence>
<keyword evidence="2" id="KW-0472">Membrane</keyword>